<sequence length="245" mass="26241">MTKRSCCGIQDLDLESDGTSVYLQPVSLEAFVLRVAQSLVTCVAAAGAAANAVYQDPDTGLIFSSNFQLYKADGRGITFRVAIPDTAESYTSYDSVIQMVVPNDVGWAGLSWGGSMPRSPLLVAWRGSSNNVILSSRWATGHVMPTPYTGAEYTLFKAGTKSNSTHWQFTALCKGCTAWESGSSTRYLSPSGGNRLAFAYSPGKPSSVNSPSSTIPIHDVHGYWSHDFAQAANPNFETTVARLTS</sequence>
<gene>
    <name evidence="1" type="ORF">F5144DRAFT_594698</name>
</gene>
<reference evidence="1 2" key="1">
    <citation type="journal article" date="2021" name="Nat. Commun.">
        <title>Genetic determinants of endophytism in the Arabidopsis root mycobiome.</title>
        <authorList>
            <person name="Mesny F."/>
            <person name="Miyauchi S."/>
            <person name="Thiergart T."/>
            <person name="Pickel B."/>
            <person name="Atanasova L."/>
            <person name="Karlsson M."/>
            <person name="Huettel B."/>
            <person name="Barry K.W."/>
            <person name="Haridas S."/>
            <person name="Chen C."/>
            <person name="Bauer D."/>
            <person name="Andreopoulos W."/>
            <person name="Pangilinan J."/>
            <person name="LaButti K."/>
            <person name="Riley R."/>
            <person name="Lipzen A."/>
            <person name="Clum A."/>
            <person name="Drula E."/>
            <person name="Henrissat B."/>
            <person name="Kohler A."/>
            <person name="Grigoriev I.V."/>
            <person name="Martin F.M."/>
            <person name="Hacquard S."/>
        </authorList>
    </citation>
    <scope>NUCLEOTIDE SEQUENCE [LARGE SCALE GENOMIC DNA]</scope>
    <source>
        <strain evidence="1 2">MPI-SDFR-AT-0079</strain>
    </source>
</reference>
<dbReference type="Proteomes" id="UP000724584">
    <property type="component" value="Unassembled WGS sequence"/>
</dbReference>
<name>A0ACB7P4I9_9PEZI</name>
<keyword evidence="2" id="KW-1185">Reference proteome</keyword>
<comment type="caution">
    <text evidence="1">The sequence shown here is derived from an EMBL/GenBank/DDBJ whole genome shotgun (WGS) entry which is preliminary data.</text>
</comment>
<protein>
    <submittedName>
        <fullName evidence="1">Uncharacterized protein</fullName>
    </submittedName>
</protein>
<accession>A0ACB7P4I9</accession>
<organism evidence="1 2">
    <name type="scientific">Chaetomium tenue</name>
    <dbReference type="NCBI Taxonomy" id="1854479"/>
    <lineage>
        <taxon>Eukaryota</taxon>
        <taxon>Fungi</taxon>
        <taxon>Dikarya</taxon>
        <taxon>Ascomycota</taxon>
        <taxon>Pezizomycotina</taxon>
        <taxon>Sordariomycetes</taxon>
        <taxon>Sordariomycetidae</taxon>
        <taxon>Sordariales</taxon>
        <taxon>Chaetomiaceae</taxon>
        <taxon>Chaetomium</taxon>
    </lineage>
</organism>
<evidence type="ECO:0000313" key="2">
    <source>
        <dbReference type="Proteomes" id="UP000724584"/>
    </source>
</evidence>
<evidence type="ECO:0000313" key="1">
    <source>
        <dbReference type="EMBL" id="KAH6628764.1"/>
    </source>
</evidence>
<proteinExistence type="predicted"/>
<dbReference type="EMBL" id="JAGIZQ010000005">
    <property type="protein sequence ID" value="KAH6628764.1"/>
    <property type="molecule type" value="Genomic_DNA"/>
</dbReference>